<organism evidence="2 3">
    <name type="scientific">[Bacteroides] pectinophilus ATCC 43243</name>
    <dbReference type="NCBI Taxonomy" id="483218"/>
    <lineage>
        <taxon>Bacteria</taxon>
        <taxon>Bacillati</taxon>
        <taxon>Bacillota</taxon>
        <taxon>Clostridia</taxon>
        <taxon>Eubacteriales</taxon>
    </lineage>
</organism>
<dbReference type="AlphaFoldDB" id="B7AWX1"/>
<dbReference type="GO" id="GO:0044780">
    <property type="term" value="P:bacterial-type flagellum assembly"/>
    <property type="evidence" value="ECO:0007669"/>
    <property type="project" value="InterPro"/>
</dbReference>
<sequence length="170" mass="19399">MASLIENLIDVLGKEDIEYKSLLDIAKEKTDAIIRNDIDELQIIVGREQQIIEKLDALESAREEHVEDIANVLNVPLDEMKIDRLIRMMEKQPQFQQELIRVHDSLKETMNQLIMLNDNNRVLLQQSLDMLEFEINIAKSAKMAPVTANYGKDAYGVGQSVSEGTFDAKQ</sequence>
<evidence type="ECO:0008006" key="4">
    <source>
        <dbReference type="Google" id="ProtNLM"/>
    </source>
</evidence>
<dbReference type="EMBL" id="ABVQ01000037">
    <property type="protein sequence ID" value="EEC56712.1"/>
    <property type="molecule type" value="Genomic_DNA"/>
</dbReference>
<evidence type="ECO:0000256" key="1">
    <source>
        <dbReference type="ARBA" id="ARBA00022795"/>
    </source>
</evidence>
<evidence type="ECO:0000313" key="2">
    <source>
        <dbReference type="EMBL" id="EEC56712.1"/>
    </source>
</evidence>
<reference evidence="2 3" key="2">
    <citation type="submission" date="2008-11" db="EMBL/GenBank/DDBJ databases">
        <authorList>
            <person name="Fulton L."/>
            <person name="Clifton S."/>
            <person name="Fulton B."/>
            <person name="Xu J."/>
            <person name="Minx P."/>
            <person name="Pepin K.H."/>
            <person name="Johnson M."/>
            <person name="Bhonagiri V."/>
            <person name="Nash W.E."/>
            <person name="Mardis E.R."/>
            <person name="Wilson R.K."/>
        </authorList>
    </citation>
    <scope>NUCLEOTIDE SEQUENCE [LARGE SCALE GENOMIC DNA]</scope>
    <source>
        <strain evidence="2 3">ATCC 43243</strain>
    </source>
</reference>
<dbReference type="Gene3D" id="1.20.58.300">
    <property type="entry name" value="FlgN-like"/>
    <property type="match status" value="1"/>
</dbReference>
<gene>
    <name evidence="2" type="ORF">BACPEC_03221</name>
</gene>
<keyword evidence="3" id="KW-1185">Reference proteome</keyword>
<keyword evidence="1" id="KW-1005">Bacterial flagellum biogenesis</keyword>
<dbReference type="Pfam" id="PF05130">
    <property type="entry name" value="FlgN"/>
    <property type="match status" value="1"/>
</dbReference>
<name>B7AWX1_9FIRM</name>
<evidence type="ECO:0000313" key="3">
    <source>
        <dbReference type="Proteomes" id="UP000003136"/>
    </source>
</evidence>
<dbReference type="InterPro" id="IPR007809">
    <property type="entry name" value="FlgN-like"/>
</dbReference>
<protein>
    <recommendedName>
        <fullName evidence="4">FlgN protein</fullName>
    </recommendedName>
</protein>
<dbReference type="STRING" id="483218.BACPEC_03221"/>
<comment type="caution">
    <text evidence="2">The sequence shown here is derived from an EMBL/GenBank/DDBJ whole genome shotgun (WGS) entry which is preliminary data.</text>
</comment>
<dbReference type="HOGENOM" id="CLU_132586_1_0_9"/>
<proteinExistence type="predicted"/>
<accession>B7AWX1</accession>
<dbReference type="SUPFAM" id="SSF140566">
    <property type="entry name" value="FlgN-like"/>
    <property type="match status" value="1"/>
</dbReference>
<dbReference type="eggNOG" id="ENOG5031ETS">
    <property type="taxonomic scope" value="Bacteria"/>
</dbReference>
<reference evidence="2 3" key="1">
    <citation type="submission" date="2008-11" db="EMBL/GenBank/DDBJ databases">
        <title>Draft genome sequence of Bacteroides pectinophilus (ATCC 43243).</title>
        <authorList>
            <person name="Sudarsanam P."/>
            <person name="Ley R."/>
            <person name="Guruge J."/>
            <person name="Turnbaugh P.J."/>
            <person name="Mahowald M."/>
            <person name="Liep D."/>
            <person name="Gordon J."/>
        </authorList>
    </citation>
    <scope>NUCLEOTIDE SEQUENCE [LARGE SCALE GENOMIC DNA]</scope>
    <source>
        <strain evidence="2 3">ATCC 43243</strain>
    </source>
</reference>
<dbReference type="Proteomes" id="UP000003136">
    <property type="component" value="Unassembled WGS sequence"/>
</dbReference>
<dbReference type="InterPro" id="IPR036679">
    <property type="entry name" value="FlgN-like_sf"/>
</dbReference>